<accession>A0A9D4M2K9</accession>
<proteinExistence type="predicted"/>
<protein>
    <submittedName>
        <fullName evidence="1">Uncharacterized protein</fullName>
    </submittedName>
</protein>
<dbReference type="EMBL" id="JAIWYP010000002">
    <property type="protein sequence ID" value="KAH3867296.1"/>
    <property type="molecule type" value="Genomic_DNA"/>
</dbReference>
<name>A0A9D4M2K9_DREPO</name>
<reference evidence="1" key="2">
    <citation type="submission" date="2020-11" db="EMBL/GenBank/DDBJ databases">
        <authorList>
            <person name="McCartney M.A."/>
            <person name="Auch B."/>
            <person name="Kono T."/>
            <person name="Mallez S."/>
            <person name="Becker A."/>
            <person name="Gohl D.M."/>
            <person name="Silverstein K.A.T."/>
            <person name="Koren S."/>
            <person name="Bechman K.B."/>
            <person name="Herman A."/>
            <person name="Abrahante J.E."/>
            <person name="Garbe J."/>
        </authorList>
    </citation>
    <scope>NUCLEOTIDE SEQUENCE</scope>
    <source>
        <strain evidence="1">Duluth1</strain>
        <tissue evidence="1">Whole animal</tissue>
    </source>
</reference>
<reference evidence="1" key="1">
    <citation type="journal article" date="2019" name="bioRxiv">
        <title>The Genome of the Zebra Mussel, Dreissena polymorpha: A Resource for Invasive Species Research.</title>
        <authorList>
            <person name="McCartney M.A."/>
            <person name="Auch B."/>
            <person name="Kono T."/>
            <person name="Mallez S."/>
            <person name="Zhang Y."/>
            <person name="Obille A."/>
            <person name="Becker A."/>
            <person name="Abrahante J.E."/>
            <person name="Garbe J."/>
            <person name="Badalamenti J.P."/>
            <person name="Herman A."/>
            <person name="Mangelson H."/>
            <person name="Liachko I."/>
            <person name="Sullivan S."/>
            <person name="Sone E.D."/>
            <person name="Koren S."/>
            <person name="Silverstein K.A.T."/>
            <person name="Beckman K.B."/>
            <person name="Gohl D.M."/>
        </authorList>
    </citation>
    <scope>NUCLEOTIDE SEQUENCE</scope>
    <source>
        <strain evidence="1">Duluth1</strain>
        <tissue evidence="1">Whole animal</tissue>
    </source>
</reference>
<gene>
    <name evidence="1" type="ORF">DPMN_030422</name>
</gene>
<keyword evidence="2" id="KW-1185">Reference proteome</keyword>
<evidence type="ECO:0000313" key="2">
    <source>
        <dbReference type="Proteomes" id="UP000828390"/>
    </source>
</evidence>
<dbReference type="AlphaFoldDB" id="A0A9D4M2K9"/>
<dbReference type="Proteomes" id="UP000828390">
    <property type="component" value="Unassembled WGS sequence"/>
</dbReference>
<sequence length="53" mass="6169">MEPKTKFNQDLVYDVIKSVVDQKMHGLKYHQKLCANVSTLCSDDEKEQVKKVE</sequence>
<comment type="caution">
    <text evidence="1">The sequence shown here is derived from an EMBL/GenBank/DDBJ whole genome shotgun (WGS) entry which is preliminary data.</text>
</comment>
<organism evidence="1 2">
    <name type="scientific">Dreissena polymorpha</name>
    <name type="common">Zebra mussel</name>
    <name type="synonym">Mytilus polymorpha</name>
    <dbReference type="NCBI Taxonomy" id="45954"/>
    <lineage>
        <taxon>Eukaryota</taxon>
        <taxon>Metazoa</taxon>
        <taxon>Spiralia</taxon>
        <taxon>Lophotrochozoa</taxon>
        <taxon>Mollusca</taxon>
        <taxon>Bivalvia</taxon>
        <taxon>Autobranchia</taxon>
        <taxon>Heteroconchia</taxon>
        <taxon>Euheterodonta</taxon>
        <taxon>Imparidentia</taxon>
        <taxon>Neoheterodontei</taxon>
        <taxon>Myida</taxon>
        <taxon>Dreissenoidea</taxon>
        <taxon>Dreissenidae</taxon>
        <taxon>Dreissena</taxon>
    </lineage>
</organism>
<evidence type="ECO:0000313" key="1">
    <source>
        <dbReference type="EMBL" id="KAH3867296.1"/>
    </source>
</evidence>